<sequence>MTGGGGLTLASATSHGKCRWVGRAGILSTRPHLPQWIRYLAVTVSFFGLQLVWACEMARASPFLLSLGVSKSMMSVVFLAGPLSGLIVQPLVGVLSDGCKSRLGRRRPFIIGGCILTSLSVMTLGWSKEIAALFANEGTKLASLRSKQNARVVLLSTDVETKLTLRPLVPSLQHNHLAIACAVISVYVIDFSVNVIQAMDRSLLVDVVAPAQQHTANAWAGRMFGFGAVFGYWVGGIDLVWWTRGMLGDDQLNVLTFFTAFFLCATHAITCSCVEERILISREDDNGKEAGGPMHAIGEIWTTIKTLPRPIRQVFHVQFTGWIGWFPILFFSTTWVAEIYVKSLAGAAPGAELATATDVVREAATRAGTRAMLWHSVVSLVVSIVVPPLVRSDDDSQSSTPHPTSSSRRRAALGGRNDKDEPRWLVLAKRFLPSIPFQWLTLPLLWAVSNAVFSVLLIAGTWTAKGVGSASFVVAAAGFCWAVTNWAPFAILGELILSMDSNSSSDSAALEHLHSRNSSTIRLHDDSSRQHLNTSSDEAEAMLAGSSSYDSQLPPYSGAAALSSAASSKQSLATSPMAHHRADPPAPLELSPKAYRNETVSNNNNGSLDAAFAARSRSETIQTESSFGSPTTARSAYFDAASSVEGDARSVASTQSGGDGTPDYAGSAGSHTPRLGHAELGESPLRPPPADPVTPPPRKVRRNRESVASTASDHSSIAYPPNHGVVGIDLFETAARENGLGSPPHGPGQWYGSDPYAYHSGSTVHLPHGAGLSPPRFVPPSRSRSGTPRGGGRSDSPGRNDERNGAHVLQIRHSSSFERARSGPERYSLDGSDKDGSEQGDDDDLVVHNGRGLGRHGSNSFDDPYGSRGHHSGTTPRIVVAGEDDDSLHEWDGAEATNSHGGDQTGVILGCHNIFLVLPQFLVTGLASIIFAIFAPQHSVLGHPAAVPPAASDPSASGSGATLASIEEYATDDLDKRSRLVLRGLAAFGRAFVEHKRQEVEDDPDALTPGGAAGWDALGMIFRIGGVSAAVSAWICYKMWRERVLADRRAKAAARGYRIGG</sequence>
<feature type="transmembrane region" description="Helical" evidence="7">
    <location>
        <begin position="439"/>
        <end position="460"/>
    </location>
</feature>
<evidence type="ECO:0000256" key="4">
    <source>
        <dbReference type="ARBA" id="ARBA00022989"/>
    </source>
</evidence>
<evidence type="ECO:0000256" key="2">
    <source>
        <dbReference type="ARBA" id="ARBA00022448"/>
    </source>
</evidence>
<dbReference type="PANTHER" id="PTHR19432:SF91">
    <property type="entry name" value="GENERAL ALPHA-GLUCOSIDE PERMEASE"/>
    <property type="match status" value="1"/>
</dbReference>
<evidence type="ECO:0000256" key="5">
    <source>
        <dbReference type="ARBA" id="ARBA00023136"/>
    </source>
</evidence>
<feature type="region of interest" description="Disordered" evidence="6">
    <location>
        <begin position="520"/>
        <end position="544"/>
    </location>
</feature>
<protein>
    <submittedName>
        <fullName evidence="8">Uncharacterized protein</fullName>
    </submittedName>
</protein>
<keyword evidence="3 7" id="KW-0812">Transmembrane</keyword>
<feature type="region of interest" description="Disordered" evidence="6">
    <location>
        <begin position="648"/>
        <end position="722"/>
    </location>
</feature>
<reference evidence="8 9" key="1">
    <citation type="submission" date="2020-11" db="EMBL/GenBank/DDBJ databases">
        <title>Kefir isolates.</title>
        <authorList>
            <person name="Marcisauskas S."/>
            <person name="Kim Y."/>
            <person name="Blasche S."/>
        </authorList>
    </citation>
    <scope>NUCLEOTIDE SEQUENCE [LARGE SCALE GENOMIC DNA]</scope>
    <source>
        <strain evidence="8 9">KR</strain>
    </source>
</reference>
<dbReference type="Proteomes" id="UP000777482">
    <property type="component" value="Unassembled WGS sequence"/>
</dbReference>
<dbReference type="GO" id="GO:0008506">
    <property type="term" value="F:sucrose:proton symporter activity"/>
    <property type="evidence" value="ECO:0007669"/>
    <property type="project" value="TreeGrafter"/>
</dbReference>
<dbReference type="Gene3D" id="1.20.1250.20">
    <property type="entry name" value="MFS general substrate transporter like domains"/>
    <property type="match status" value="1"/>
</dbReference>
<feature type="region of interest" description="Disordered" evidence="6">
    <location>
        <begin position="571"/>
        <end position="591"/>
    </location>
</feature>
<dbReference type="GO" id="GO:0005886">
    <property type="term" value="C:plasma membrane"/>
    <property type="evidence" value="ECO:0007669"/>
    <property type="project" value="TreeGrafter"/>
</dbReference>
<dbReference type="InterPro" id="IPR036259">
    <property type="entry name" value="MFS_trans_sf"/>
</dbReference>
<keyword evidence="2" id="KW-0813">Transport</keyword>
<dbReference type="SUPFAM" id="SSF103473">
    <property type="entry name" value="MFS general substrate transporter"/>
    <property type="match status" value="1"/>
</dbReference>
<feature type="compositionally biased region" description="Pro residues" evidence="6">
    <location>
        <begin position="685"/>
        <end position="697"/>
    </location>
</feature>
<proteinExistence type="predicted"/>
<feature type="transmembrane region" description="Helical" evidence="7">
    <location>
        <begin position="254"/>
        <end position="274"/>
    </location>
</feature>
<dbReference type="AlphaFoldDB" id="A0A9P6VX91"/>
<dbReference type="OrthoDB" id="28755at2759"/>
<dbReference type="Pfam" id="PF13347">
    <property type="entry name" value="MFS_2"/>
    <property type="match status" value="1"/>
</dbReference>
<keyword evidence="9" id="KW-1185">Reference proteome</keyword>
<feature type="transmembrane region" description="Helical" evidence="7">
    <location>
        <begin position="36"/>
        <end position="53"/>
    </location>
</feature>
<feature type="compositionally biased region" description="Basic and acidic residues" evidence="6">
    <location>
        <begin position="796"/>
        <end position="805"/>
    </location>
</feature>
<feature type="transmembrane region" description="Helical" evidence="7">
    <location>
        <begin position="73"/>
        <end position="96"/>
    </location>
</feature>
<accession>A0A9P6VX91</accession>
<evidence type="ECO:0000256" key="6">
    <source>
        <dbReference type="SAM" id="MobiDB-lite"/>
    </source>
</evidence>
<feature type="compositionally biased region" description="Basic and acidic residues" evidence="6">
    <location>
        <begin position="815"/>
        <end position="837"/>
    </location>
</feature>
<feature type="transmembrane region" description="Helical" evidence="7">
    <location>
        <begin position="177"/>
        <end position="196"/>
    </location>
</feature>
<feature type="compositionally biased region" description="Low complexity" evidence="6">
    <location>
        <begin position="773"/>
        <end position="787"/>
    </location>
</feature>
<evidence type="ECO:0000256" key="1">
    <source>
        <dbReference type="ARBA" id="ARBA00004141"/>
    </source>
</evidence>
<comment type="subcellular location">
    <subcellularLocation>
        <location evidence="1">Membrane</location>
        <topology evidence="1">Multi-pass membrane protein</topology>
    </subcellularLocation>
</comment>
<feature type="transmembrane region" description="Helical" evidence="7">
    <location>
        <begin position="223"/>
        <end position="242"/>
    </location>
</feature>
<feature type="transmembrane region" description="Helical" evidence="7">
    <location>
        <begin position="314"/>
        <end position="337"/>
    </location>
</feature>
<feature type="region of interest" description="Disordered" evidence="6">
    <location>
        <begin position="762"/>
        <end position="878"/>
    </location>
</feature>
<name>A0A9P6VX91_RHOMI</name>
<feature type="compositionally biased region" description="Polar residues" evidence="6">
    <location>
        <begin position="706"/>
        <end position="715"/>
    </location>
</feature>
<feature type="compositionally biased region" description="Low complexity" evidence="6">
    <location>
        <begin position="397"/>
        <end position="406"/>
    </location>
</feature>
<keyword evidence="5 7" id="KW-0472">Membrane</keyword>
<feature type="transmembrane region" description="Helical" evidence="7">
    <location>
        <begin position="108"/>
        <end position="126"/>
    </location>
</feature>
<evidence type="ECO:0000256" key="3">
    <source>
        <dbReference type="ARBA" id="ARBA00022692"/>
    </source>
</evidence>
<dbReference type="PANTHER" id="PTHR19432">
    <property type="entry name" value="SUGAR TRANSPORTER"/>
    <property type="match status" value="1"/>
</dbReference>
<evidence type="ECO:0000313" key="8">
    <source>
        <dbReference type="EMBL" id="KAG0658415.1"/>
    </source>
</evidence>
<organism evidence="8 9">
    <name type="scientific">Rhodotorula mucilaginosa</name>
    <name type="common">Yeast</name>
    <name type="synonym">Rhodotorula rubra</name>
    <dbReference type="NCBI Taxonomy" id="5537"/>
    <lineage>
        <taxon>Eukaryota</taxon>
        <taxon>Fungi</taxon>
        <taxon>Dikarya</taxon>
        <taxon>Basidiomycota</taxon>
        <taxon>Pucciniomycotina</taxon>
        <taxon>Microbotryomycetes</taxon>
        <taxon>Sporidiobolales</taxon>
        <taxon>Sporidiobolaceae</taxon>
        <taxon>Rhodotorula</taxon>
    </lineage>
</organism>
<evidence type="ECO:0000313" key="9">
    <source>
        <dbReference type="Proteomes" id="UP000777482"/>
    </source>
</evidence>
<comment type="caution">
    <text evidence="8">The sequence shown here is derived from an EMBL/GenBank/DDBJ whole genome shotgun (WGS) entry which is preliminary data.</text>
</comment>
<dbReference type="EMBL" id="PUHQ01000066">
    <property type="protein sequence ID" value="KAG0658415.1"/>
    <property type="molecule type" value="Genomic_DNA"/>
</dbReference>
<evidence type="ECO:0000256" key="7">
    <source>
        <dbReference type="SAM" id="Phobius"/>
    </source>
</evidence>
<feature type="transmembrane region" description="Helical" evidence="7">
    <location>
        <begin position="472"/>
        <end position="497"/>
    </location>
</feature>
<gene>
    <name evidence="8" type="ORF">C6P46_005778</name>
</gene>
<feature type="region of interest" description="Disordered" evidence="6">
    <location>
        <begin position="392"/>
        <end position="416"/>
    </location>
</feature>
<keyword evidence="4 7" id="KW-1133">Transmembrane helix</keyword>